<evidence type="ECO:0000256" key="20">
    <source>
        <dbReference type="ARBA" id="ARBA00047400"/>
    </source>
</evidence>
<dbReference type="GO" id="GO:0004315">
    <property type="term" value="F:3-oxoacyl-[acyl-carrier-protein] synthase activity"/>
    <property type="evidence" value="ECO:0007669"/>
    <property type="project" value="UniProtKB-EC"/>
</dbReference>
<evidence type="ECO:0000256" key="25">
    <source>
        <dbReference type="ARBA" id="ARBA00047810"/>
    </source>
</evidence>
<comment type="catalytic activity">
    <reaction evidence="19">
        <text>hexanoyl-[ACP] + malonyl-[ACP] + H(+) = 3-oxooctanoyl-[ACP] + holo-[ACP] + CO2</text>
        <dbReference type="Rhea" id="RHEA:41836"/>
        <dbReference type="Rhea" id="RHEA-COMP:9623"/>
        <dbReference type="Rhea" id="RHEA-COMP:9632"/>
        <dbReference type="Rhea" id="RHEA-COMP:9633"/>
        <dbReference type="Rhea" id="RHEA-COMP:9685"/>
        <dbReference type="ChEBI" id="CHEBI:15378"/>
        <dbReference type="ChEBI" id="CHEBI:16526"/>
        <dbReference type="ChEBI" id="CHEBI:64479"/>
        <dbReference type="ChEBI" id="CHEBI:78449"/>
        <dbReference type="ChEBI" id="CHEBI:78459"/>
        <dbReference type="ChEBI" id="CHEBI:78460"/>
    </reaction>
    <physiologicalReaction direction="left-to-right" evidence="19">
        <dbReference type="Rhea" id="RHEA:41837"/>
    </physiologicalReaction>
</comment>
<dbReference type="SUPFAM" id="SSF51735">
    <property type="entry name" value="NAD(P)-binding Rossmann-fold domains"/>
    <property type="match status" value="2"/>
</dbReference>
<dbReference type="EMBL" id="JBDJPC010000005">
    <property type="protein sequence ID" value="KAL1502738.1"/>
    <property type="molecule type" value="Genomic_DNA"/>
</dbReference>
<comment type="catalytic activity">
    <reaction evidence="36">
        <text>holo-[ACP] + acetyl-CoA = acetyl-[ACP] + CoA</text>
        <dbReference type="Rhea" id="RHEA:41788"/>
        <dbReference type="Rhea" id="RHEA-COMP:9621"/>
        <dbReference type="Rhea" id="RHEA-COMP:9685"/>
        <dbReference type="ChEBI" id="CHEBI:57287"/>
        <dbReference type="ChEBI" id="CHEBI:57288"/>
        <dbReference type="ChEBI" id="CHEBI:64479"/>
        <dbReference type="ChEBI" id="CHEBI:78446"/>
        <dbReference type="EC" id="2.3.1.38"/>
    </reaction>
    <physiologicalReaction direction="left-to-right" evidence="36">
        <dbReference type="Rhea" id="RHEA:41789"/>
    </physiologicalReaction>
</comment>
<dbReference type="InterPro" id="IPR036736">
    <property type="entry name" value="ACP-like_sf"/>
</dbReference>
<evidence type="ECO:0000256" key="45">
    <source>
        <dbReference type="ARBA" id="ARBA00049449"/>
    </source>
</evidence>
<evidence type="ECO:0000313" key="50">
    <source>
        <dbReference type="Proteomes" id="UP001566132"/>
    </source>
</evidence>
<dbReference type="InterPro" id="IPR020843">
    <property type="entry name" value="ER"/>
</dbReference>
<evidence type="ECO:0000256" key="28">
    <source>
        <dbReference type="ARBA" id="ARBA00047961"/>
    </source>
</evidence>
<dbReference type="Pfam" id="PF13602">
    <property type="entry name" value="ADH_zinc_N_2"/>
    <property type="match status" value="1"/>
</dbReference>
<comment type="catalytic activity">
    <reaction evidence="23">
        <text>(2E)-butenoyl-[ACP] + NADPH + H(+) = butanoyl-[ACP] + NADP(+)</text>
        <dbReference type="Rhea" id="RHEA:41812"/>
        <dbReference type="Rhea" id="RHEA-COMP:9627"/>
        <dbReference type="Rhea" id="RHEA-COMP:9628"/>
        <dbReference type="ChEBI" id="CHEBI:15378"/>
        <dbReference type="ChEBI" id="CHEBI:57783"/>
        <dbReference type="ChEBI" id="CHEBI:58349"/>
        <dbReference type="ChEBI" id="CHEBI:78453"/>
        <dbReference type="ChEBI" id="CHEBI:78454"/>
    </reaction>
    <physiologicalReaction direction="left-to-right" evidence="23">
        <dbReference type="Rhea" id="RHEA:41813"/>
    </physiologicalReaction>
</comment>
<dbReference type="Pfam" id="PF00550">
    <property type="entry name" value="PP-binding"/>
    <property type="match status" value="1"/>
</dbReference>
<dbReference type="SUPFAM" id="SSF50129">
    <property type="entry name" value="GroES-like"/>
    <property type="match status" value="1"/>
</dbReference>
<dbReference type="CDD" id="cd08954">
    <property type="entry name" value="KR_1_FAS_SDR_x"/>
    <property type="match status" value="1"/>
</dbReference>
<name>A0ABD1EVA6_HYPHA</name>
<dbReference type="CDD" id="cd05195">
    <property type="entry name" value="enoyl_red"/>
    <property type="match status" value="1"/>
</dbReference>
<evidence type="ECO:0000256" key="37">
    <source>
        <dbReference type="ARBA" id="ARBA00048704"/>
    </source>
</evidence>
<evidence type="ECO:0000256" key="24">
    <source>
        <dbReference type="ARBA" id="ARBA00047578"/>
    </source>
</evidence>
<evidence type="ECO:0000256" key="3">
    <source>
        <dbReference type="ARBA" id="ARBA00022553"/>
    </source>
</evidence>
<evidence type="ECO:0000256" key="36">
    <source>
        <dbReference type="ARBA" id="ARBA00048691"/>
    </source>
</evidence>
<comment type="catalytic activity">
    <reaction evidence="29">
        <text>hexadecanoyl-[ACP] + malonyl-[ACP] + H(+) = 3-oxooctadecanoyl-[ACP] + holo-[ACP] + CO2</text>
        <dbReference type="Rhea" id="RHEA:41916"/>
        <dbReference type="Rhea" id="RHEA-COMP:9623"/>
        <dbReference type="Rhea" id="RHEA-COMP:9652"/>
        <dbReference type="Rhea" id="RHEA-COMP:9653"/>
        <dbReference type="Rhea" id="RHEA-COMP:9685"/>
        <dbReference type="ChEBI" id="CHEBI:15378"/>
        <dbReference type="ChEBI" id="CHEBI:16526"/>
        <dbReference type="ChEBI" id="CHEBI:64479"/>
        <dbReference type="ChEBI" id="CHEBI:78449"/>
        <dbReference type="ChEBI" id="CHEBI:78483"/>
        <dbReference type="ChEBI" id="CHEBI:78487"/>
    </reaction>
    <physiologicalReaction direction="left-to-right" evidence="29">
        <dbReference type="Rhea" id="RHEA:41917"/>
    </physiologicalReaction>
</comment>
<comment type="catalytic activity">
    <reaction evidence="41">
        <text>(2E)-tetradecenoyl-[ACP] + NADPH + H(+) = tetradecanoyl-[ACP] + NADP(+)</text>
        <dbReference type="Rhea" id="RHEA:41896"/>
        <dbReference type="Rhea" id="RHEA-COMP:9647"/>
        <dbReference type="Rhea" id="RHEA-COMP:9648"/>
        <dbReference type="ChEBI" id="CHEBI:15378"/>
        <dbReference type="ChEBI" id="CHEBI:57783"/>
        <dbReference type="ChEBI" id="CHEBI:58349"/>
        <dbReference type="ChEBI" id="CHEBI:78475"/>
        <dbReference type="ChEBI" id="CHEBI:78477"/>
    </reaction>
    <physiologicalReaction direction="left-to-right" evidence="41">
        <dbReference type="Rhea" id="RHEA:41897"/>
    </physiologicalReaction>
</comment>
<dbReference type="Gene3D" id="3.30.70.3290">
    <property type="match status" value="1"/>
</dbReference>
<comment type="catalytic activity">
    <reaction evidence="39">
        <text>(2E)-octadecenoyl-[ACP] + NADPH + H(+) = octadecanoyl-[ACP] + NADP(+)</text>
        <dbReference type="Rhea" id="RHEA:41928"/>
        <dbReference type="Rhea" id="RHEA-COMP:9655"/>
        <dbReference type="Rhea" id="RHEA-COMP:9656"/>
        <dbReference type="ChEBI" id="CHEBI:15378"/>
        <dbReference type="ChEBI" id="CHEBI:57783"/>
        <dbReference type="ChEBI" id="CHEBI:58349"/>
        <dbReference type="ChEBI" id="CHEBI:78489"/>
        <dbReference type="ChEBI" id="CHEBI:78495"/>
    </reaction>
    <physiologicalReaction direction="left-to-right" evidence="39">
        <dbReference type="Rhea" id="RHEA:41929"/>
    </physiologicalReaction>
</comment>
<evidence type="ECO:0000256" key="13">
    <source>
        <dbReference type="ARBA" id="ARBA00023398"/>
    </source>
</evidence>
<keyword evidence="50" id="KW-1185">Reference proteome</keyword>
<dbReference type="GO" id="GO:0004316">
    <property type="term" value="F:3-oxoacyl-[acyl-carrier-protein] reductase (NADPH) activity"/>
    <property type="evidence" value="ECO:0007669"/>
    <property type="project" value="UniProtKB-EC"/>
</dbReference>
<comment type="catalytic activity">
    <reaction evidence="32">
        <text>(2E)-octenoyl-[ACP] + NADPH + H(+) = octanoyl-[ACP] + NADP(+)</text>
        <dbReference type="Rhea" id="RHEA:41848"/>
        <dbReference type="Rhea" id="RHEA-COMP:9635"/>
        <dbReference type="Rhea" id="RHEA-COMP:9636"/>
        <dbReference type="ChEBI" id="CHEBI:15378"/>
        <dbReference type="ChEBI" id="CHEBI:57783"/>
        <dbReference type="ChEBI" id="CHEBI:58349"/>
        <dbReference type="ChEBI" id="CHEBI:78462"/>
        <dbReference type="ChEBI" id="CHEBI:78463"/>
    </reaction>
    <physiologicalReaction direction="left-to-right" evidence="32">
        <dbReference type="Rhea" id="RHEA:41849"/>
    </physiologicalReaction>
</comment>
<reference evidence="49 50" key="1">
    <citation type="submission" date="2024-05" db="EMBL/GenBank/DDBJ databases">
        <title>Genetic variation in Jamaican populations of the coffee berry borer (Hypothenemus hampei).</title>
        <authorList>
            <person name="Errbii M."/>
            <person name="Myrie A."/>
        </authorList>
    </citation>
    <scope>NUCLEOTIDE SEQUENCE [LARGE SCALE GENOMIC DNA]</scope>
    <source>
        <strain evidence="49">JA-Hopewell-2020-01-JO</strain>
        <tissue evidence="49">Whole body</tissue>
    </source>
</reference>
<dbReference type="Gene3D" id="3.40.50.720">
    <property type="entry name" value="NAD(P)-binding Rossmann-like Domain"/>
    <property type="match status" value="1"/>
</dbReference>
<comment type="catalytic activity">
    <reaction evidence="14">
        <text>(3R)-hydroxyoctadecanoyl-[ACP] = (2E)-octadecenoyl-[ACP] + H2O</text>
        <dbReference type="Rhea" id="RHEA:41924"/>
        <dbReference type="Rhea" id="RHEA-COMP:9654"/>
        <dbReference type="Rhea" id="RHEA-COMP:9655"/>
        <dbReference type="ChEBI" id="CHEBI:15377"/>
        <dbReference type="ChEBI" id="CHEBI:78488"/>
        <dbReference type="ChEBI" id="CHEBI:78489"/>
    </reaction>
    <physiologicalReaction direction="left-to-right" evidence="14">
        <dbReference type="Rhea" id="RHEA:41925"/>
    </physiologicalReaction>
</comment>
<evidence type="ECO:0000256" key="7">
    <source>
        <dbReference type="ARBA" id="ARBA00022990"/>
    </source>
</evidence>
<evidence type="ECO:0000256" key="23">
    <source>
        <dbReference type="ARBA" id="ARBA00047500"/>
    </source>
</evidence>
<evidence type="ECO:0000256" key="32">
    <source>
        <dbReference type="ARBA" id="ARBA00048420"/>
    </source>
</evidence>
<comment type="catalytic activity">
    <reaction evidence="26">
        <text>(2E)-hexenoyl-[ACP] + NADPH + H(+) = hexanoyl-[ACP] + NADP(+)</text>
        <dbReference type="Rhea" id="RHEA:41832"/>
        <dbReference type="Rhea" id="RHEA-COMP:9631"/>
        <dbReference type="Rhea" id="RHEA-COMP:9632"/>
        <dbReference type="ChEBI" id="CHEBI:15378"/>
        <dbReference type="ChEBI" id="CHEBI:57783"/>
        <dbReference type="ChEBI" id="CHEBI:58349"/>
        <dbReference type="ChEBI" id="CHEBI:78458"/>
        <dbReference type="ChEBI" id="CHEBI:78459"/>
    </reaction>
    <physiologicalReaction direction="left-to-right" evidence="26">
        <dbReference type="Rhea" id="RHEA:41833"/>
    </physiologicalReaction>
</comment>
<evidence type="ECO:0000256" key="5">
    <source>
        <dbReference type="ARBA" id="ARBA00022799"/>
    </source>
</evidence>
<evidence type="ECO:0000256" key="29">
    <source>
        <dbReference type="ARBA" id="ARBA00048051"/>
    </source>
</evidence>
<comment type="catalytic activity">
    <reaction evidence="28">
        <text>acetyl-[ACP] + malonyl-[ACP] + H(+) = 3-oxobutanoyl-[ACP] + holo-[ACP] + CO2</text>
        <dbReference type="Rhea" id="RHEA:41800"/>
        <dbReference type="Rhea" id="RHEA-COMP:9621"/>
        <dbReference type="Rhea" id="RHEA-COMP:9623"/>
        <dbReference type="Rhea" id="RHEA-COMP:9625"/>
        <dbReference type="Rhea" id="RHEA-COMP:9685"/>
        <dbReference type="ChEBI" id="CHEBI:15378"/>
        <dbReference type="ChEBI" id="CHEBI:16526"/>
        <dbReference type="ChEBI" id="CHEBI:64479"/>
        <dbReference type="ChEBI" id="CHEBI:78446"/>
        <dbReference type="ChEBI" id="CHEBI:78449"/>
        <dbReference type="ChEBI" id="CHEBI:78450"/>
    </reaction>
    <physiologicalReaction direction="left-to-right" evidence="28">
        <dbReference type="Rhea" id="RHEA:41801"/>
    </physiologicalReaction>
</comment>
<dbReference type="Gene3D" id="3.10.129.110">
    <property type="entry name" value="Polyketide synthase dehydratase"/>
    <property type="match status" value="1"/>
</dbReference>
<evidence type="ECO:0000256" key="41">
    <source>
        <dbReference type="ARBA" id="ARBA00049171"/>
    </source>
</evidence>
<evidence type="ECO:0000256" key="15">
    <source>
        <dbReference type="ARBA" id="ARBA00023401"/>
    </source>
</evidence>
<comment type="function">
    <text evidence="17">Fatty acid synthetase is a multifunctional enzyme that catalyzes the de novo biosynthesis of long-chain saturated fatty acids starting from acetyl-CoA and malonyl-CoA in the presence of NADPH. This multifunctional protein contains 7 catalytic activities and a site for the binding of the prosthetic group 4'-phosphopantetheine of the acyl carrier protein ([ACP]) domain.</text>
</comment>
<dbReference type="Proteomes" id="UP001566132">
    <property type="component" value="Unassembled WGS sequence"/>
</dbReference>
<evidence type="ECO:0000256" key="43">
    <source>
        <dbReference type="ARBA" id="ARBA00049414"/>
    </source>
</evidence>
<dbReference type="InterPro" id="IPR013968">
    <property type="entry name" value="PKS_KR"/>
</dbReference>
<comment type="catalytic activity">
    <reaction evidence="35">
        <text>a 2,3-saturated acyl-[ACP] + NADP(+) = a (2E)-enoyl-[ACP] + NADPH + H(+)</text>
        <dbReference type="Rhea" id="RHEA:22564"/>
        <dbReference type="Rhea" id="RHEA-COMP:9925"/>
        <dbReference type="Rhea" id="RHEA-COMP:9926"/>
        <dbReference type="ChEBI" id="CHEBI:15378"/>
        <dbReference type="ChEBI" id="CHEBI:57783"/>
        <dbReference type="ChEBI" id="CHEBI:58349"/>
        <dbReference type="ChEBI" id="CHEBI:78784"/>
        <dbReference type="ChEBI" id="CHEBI:78785"/>
        <dbReference type="EC" id="1.3.1.39"/>
    </reaction>
    <physiologicalReaction direction="right-to-left" evidence="35">
        <dbReference type="Rhea" id="RHEA:22566"/>
    </physiologicalReaction>
</comment>
<comment type="catalytic activity">
    <reaction evidence="18">
        <text>3-oxooctadecanoyl-[ACP] + NADPH + H(+) = (3R)-hydroxyoctadecanoyl-[ACP] + NADP(+)</text>
        <dbReference type="Rhea" id="RHEA:41920"/>
        <dbReference type="Rhea" id="RHEA-COMP:9653"/>
        <dbReference type="Rhea" id="RHEA-COMP:9654"/>
        <dbReference type="ChEBI" id="CHEBI:15378"/>
        <dbReference type="ChEBI" id="CHEBI:57783"/>
        <dbReference type="ChEBI" id="CHEBI:58349"/>
        <dbReference type="ChEBI" id="CHEBI:78487"/>
        <dbReference type="ChEBI" id="CHEBI:78488"/>
    </reaction>
    <physiologicalReaction direction="left-to-right" evidence="18">
        <dbReference type="Rhea" id="RHEA:41921"/>
    </physiologicalReaction>
</comment>
<dbReference type="InterPro" id="IPR057326">
    <property type="entry name" value="KR_dom"/>
</dbReference>
<dbReference type="SMART" id="SM00829">
    <property type="entry name" value="PKS_ER"/>
    <property type="match status" value="1"/>
</dbReference>
<evidence type="ECO:0000256" key="14">
    <source>
        <dbReference type="ARBA" id="ARBA00023399"/>
    </source>
</evidence>
<evidence type="ECO:0000256" key="47">
    <source>
        <dbReference type="ARBA" id="ARBA00049533"/>
    </source>
</evidence>
<accession>A0ABD1EVA6</accession>
<keyword evidence="6" id="KW-0663">Pyridoxal phosphate</keyword>
<evidence type="ECO:0000256" key="31">
    <source>
        <dbReference type="ARBA" id="ARBA00048289"/>
    </source>
</evidence>
<comment type="catalytic activity">
    <reaction evidence="27">
        <text>3-oxobutanoyl-[ACP] + NADPH + H(+) = (3R)-hydroxybutanoyl-[ACP] + NADP(+)</text>
        <dbReference type="Rhea" id="RHEA:41804"/>
        <dbReference type="Rhea" id="RHEA-COMP:9625"/>
        <dbReference type="Rhea" id="RHEA-COMP:9626"/>
        <dbReference type="ChEBI" id="CHEBI:15378"/>
        <dbReference type="ChEBI" id="CHEBI:57783"/>
        <dbReference type="ChEBI" id="CHEBI:58349"/>
        <dbReference type="ChEBI" id="CHEBI:78450"/>
        <dbReference type="ChEBI" id="CHEBI:78451"/>
    </reaction>
    <physiologicalReaction direction="left-to-right" evidence="27">
        <dbReference type="Rhea" id="RHEA:41805"/>
    </physiologicalReaction>
</comment>
<comment type="catalytic activity">
    <reaction evidence="24">
        <text>dodecanoyl-[ACP] + malonyl-[ACP] + H(+) = 3-oxotetradecanoyl-[ACP] + holo-[ACP] + CO2</text>
        <dbReference type="Rhea" id="RHEA:41884"/>
        <dbReference type="Rhea" id="RHEA-COMP:9623"/>
        <dbReference type="Rhea" id="RHEA-COMP:9644"/>
        <dbReference type="Rhea" id="RHEA-COMP:9645"/>
        <dbReference type="Rhea" id="RHEA-COMP:9685"/>
        <dbReference type="ChEBI" id="CHEBI:15378"/>
        <dbReference type="ChEBI" id="CHEBI:16526"/>
        <dbReference type="ChEBI" id="CHEBI:64479"/>
        <dbReference type="ChEBI" id="CHEBI:65264"/>
        <dbReference type="ChEBI" id="CHEBI:78449"/>
        <dbReference type="ChEBI" id="CHEBI:78473"/>
    </reaction>
    <physiologicalReaction direction="left-to-right" evidence="24">
        <dbReference type="Rhea" id="RHEA:41885"/>
    </physiologicalReaction>
</comment>
<evidence type="ECO:0000256" key="21">
    <source>
        <dbReference type="ARBA" id="ARBA00047440"/>
    </source>
</evidence>
<comment type="catalytic activity">
    <reaction evidence="30">
        <text>(2E)-dodecenoyl-[ACP] + NADPH + H(+) = dodecanoyl-[ACP] + NADP(+)</text>
        <dbReference type="Rhea" id="RHEA:41880"/>
        <dbReference type="Rhea" id="RHEA-COMP:9643"/>
        <dbReference type="Rhea" id="RHEA-COMP:9644"/>
        <dbReference type="ChEBI" id="CHEBI:15378"/>
        <dbReference type="ChEBI" id="CHEBI:57783"/>
        <dbReference type="ChEBI" id="CHEBI:58349"/>
        <dbReference type="ChEBI" id="CHEBI:65264"/>
        <dbReference type="ChEBI" id="CHEBI:78472"/>
    </reaction>
    <physiologicalReaction direction="left-to-right" evidence="30">
        <dbReference type="Rhea" id="RHEA:41881"/>
    </physiologicalReaction>
</comment>
<evidence type="ECO:0000256" key="22">
    <source>
        <dbReference type="ARBA" id="ARBA00047451"/>
    </source>
</evidence>
<dbReference type="InterPro" id="IPR001031">
    <property type="entry name" value="Thioesterase"/>
</dbReference>
<keyword evidence="3" id="KW-0597">Phosphoprotein</keyword>
<keyword evidence="4" id="KW-0808">Transferase</keyword>
<dbReference type="InterPro" id="IPR050091">
    <property type="entry name" value="PKS_NRPS_Biosynth_Enz"/>
</dbReference>
<comment type="catalytic activity">
    <reaction evidence="47">
        <text>octanoyl-[ACP] + malonyl-[ACP] + H(+) = 3-oxodecanoyl-[ACP] + holo-[ACP] + CO2</text>
        <dbReference type="Rhea" id="RHEA:41852"/>
        <dbReference type="Rhea" id="RHEA-COMP:9623"/>
        <dbReference type="Rhea" id="RHEA-COMP:9636"/>
        <dbReference type="Rhea" id="RHEA-COMP:9637"/>
        <dbReference type="Rhea" id="RHEA-COMP:9685"/>
        <dbReference type="ChEBI" id="CHEBI:15378"/>
        <dbReference type="ChEBI" id="CHEBI:16526"/>
        <dbReference type="ChEBI" id="CHEBI:64479"/>
        <dbReference type="ChEBI" id="CHEBI:78449"/>
        <dbReference type="ChEBI" id="CHEBI:78463"/>
        <dbReference type="ChEBI" id="CHEBI:78464"/>
    </reaction>
    <physiologicalReaction direction="left-to-right" evidence="47">
        <dbReference type="Rhea" id="RHEA:41853"/>
    </physiologicalReaction>
</comment>
<dbReference type="FunFam" id="3.40.50.720:FF:000209">
    <property type="entry name" value="Polyketide synthase Pks12"/>
    <property type="match status" value="1"/>
</dbReference>
<evidence type="ECO:0000256" key="35">
    <source>
        <dbReference type="ARBA" id="ARBA00048650"/>
    </source>
</evidence>
<comment type="catalytic activity">
    <reaction evidence="44">
        <text>3-oxooctanoyl-[ACP] + NADPH + H(+) = (3R)-hydroxyoctanoyl-[ACP] + NADP(+)</text>
        <dbReference type="Rhea" id="RHEA:41840"/>
        <dbReference type="Rhea" id="RHEA-COMP:9633"/>
        <dbReference type="Rhea" id="RHEA-COMP:9634"/>
        <dbReference type="ChEBI" id="CHEBI:15378"/>
        <dbReference type="ChEBI" id="CHEBI:57783"/>
        <dbReference type="ChEBI" id="CHEBI:58349"/>
        <dbReference type="ChEBI" id="CHEBI:78460"/>
        <dbReference type="ChEBI" id="CHEBI:78461"/>
    </reaction>
    <physiologicalReaction direction="left-to-right" evidence="44">
        <dbReference type="Rhea" id="RHEA:41841"/>
    </physiologicalReaction>
</comment>
<dbReference type="SMART" id="SM00822">
    <property type="entry name" value="PKS_KR"/>
    <property type="match status" value="1"/>
</dbReference>
<evidence type="ECO:0000256" key="46">
    <source>
        <dbReference type="ARBA" id="ARBA00049521"/>
    </source>
</evidence>
<gene>
    <name evidence="49" type="ORF">ABEB36_007840</name>
</gene>
<evidence type="ECO:0000256" key="33">
    <source>
        <dbReference type="ARBA" id="ARBA00048506"/>
    </source>
</evidence>
<comment type="catalytic activity">
    <reaction evidence="31">
        <text>tetradecanoyl-[ACP] + H2O = tetradecanoate + holo-[ACP] + H(+)</text>
        <dbReference type="Rhea" id="RHEA:30123"/>
        <dbReference type="Rhea" id="RHEA-COMP:9648"/>
        <dbReference type="Rhea" id="RHEA-COMP:9685"/>
        <dbReference type="ChEBI" id="CHEBI:15377"/>
        <dbReference type="ChEBI" id="CHEBI:15378"/>
        <dbReference type="ChEBI" id="CHEBI:30807"/>
        <dbReference type="ChEBI" id="CHEBI:64479"/>
        <dbReference type="ChEBI" id="CHEBI:78477"/>
        <dbReference type="EC" id="3.1.2.14"/>
    </reaction>
    <physiologicalReaction direction="left-to-right" evidence="31">
        <dbReference type="Rhea" id="RHEA:30124"/>
    </physiologicalReaction>
</comment>
<evidence type="ECO:0000256" key="4">
    <source>
        <dbReference type="ARBA" id="ARBA00022679"/>
    </source>
</evidence>
<evidence type="ECO:0000256" key="1">
    <source>
        <dbReference type="ARBA" id="ARBA00005189"/>
    </source>
</evidence>
<comment type="catalytic activity">
    <reaction evidence="37">
        <text>hexadecanoyl-[ACP] + H2O = hexadecanoate + holo-[ACP] + H(+)</text>
        <dbReference type="Rhea" id="RHEA:41932"/>
        <dbReference type="Rhea" id="RHEA-COMP:9652"/>
        <dbReference type="Rhea" id="RHEA-COMP:9685"/>
        <dbReference type="ChEBI" id="CHEBI:7896"/>
        <dbReference type="ChEBI" id="CHEBI:15377"/>
        <dbReference type="ChEBI" id="CHEBI:15378"/>
        <dbReference type="ChEBI" id="CHEBI:64479"/>
        <dbReference type="ChEBI" id="CHEBI:78483"/>
        <dbReference type="EC" id="3.1.2.14"/>
    </reaction>
    <physiologicalReaction direction="left-to-right" evidence="37">
        <dbReference type="Rhea" id="RHEA:41933"/>
    </physiologicalReaction>
</comment>
<evidence type="ECO:0000256" key="12">
    <source>
        <dbReference type="ARBA" id="ARBA00023394"/>
    </source>
</evidence>
<dbReference type="InterPro" id="IPR042104">
    <property type="entry name" value="PKS_dehydratase_sf"/>
</dbReference>
<dbReference type="GO" id="GO:0019171">
    <property type="term" value="F:(3R)-hydroxyacyl-[acyl-carrier-protein] dehydratase activity"/>
    <property type="evidence" value="ECO:0007669"/>
    <property type="project" value="UniProtKB-EC"/>
</dbReference>
<evidence type="ECO:0000256" key="16">
    <source>
        <dbReference type="ARBA" id="ARBA00023402"/>
    </source>
</evidence>
<dbReference type="SUPFAM" id="SSF53474">
    <property type="entry name" value="alpha/beta-Hydrolases"/>
    <property type="match status" value="1"/>
</dbReference>
<dbReference type="GO" id="GO:0016297">
    <property type="term" value="F:fatty acyl-[ACP] hydrolase activity"/>
    <property type="evidence" value="ECO:0007669"/>
    <property type="project" value="UniProtKB-EC"/>
</dbReference>
<evidence type="ECO:0000256" key="38">
    <source>
        <dbReference type="ARBA" id="ARBA00048935"/>
    </source>
</evidence>
<dbReference type="Gene3D" id="1.10.1200.10">
    <property type="entry name" value="ACP-like"/>
    <property type="match status" value="1"/>
</dbReference>
<sequence length="1684" mass="190181">MLTQVTLAQFLKLLEIQSKSVFGHSFGHFACAYFKGSLTLEQFLNCTVVIAKYGRKIKTNGSPNVKIEVFTPFKDEIQKELKKTLPQTMDDYFLEVLFNFNNKNEKYFLQKKTLILEIGQIPCKVNGVNLGQQTDLLEVIDVLGGLYLLGMQPQIQLLYPKVEFPVSRGTPMISPKIKWKHDRKWFMPSFELHLKARPAQAIQISVDEEEWANLDGHVIDGRVLLPATCYLYLTWIVLADLLSIDRSKLKVTFENCKFSRACSLNKFLNLHIMINAQSGNFEICEENEPVMSGIIKSDTSKWLEEEVKESPKGENFLLNNRDIYKELRLRGYNYKGVFKSLVECNKAATFGKIKWLDDWVAFMDNMLQMKILAQDTRSLYVPTGIGRLTIDPERHMEHINVIKNGQEDAIVELPVTVDQYSGTICSGGIEIRNLLASVIPRKKTTTFPVLEKYQFVPNQGRYTLKETIRIFMQIFLENNKDLKILALELIDEFNGTNSTAIGPIVSEVLDDQPLIQSEIILLTSEDIKSTVVQVENKKFKDFSECCVAIASKFFSRNQILLGALTSLKETGYLISREPLGSDIASLQLANVQILSVCDIPEENETLVLFKKKDLPKQRTFIKVSTISPKFSWIDEVKEALKTNQEVILWCQHEPLNGIIGFANCLRREPDCENVRSLFIVDEAPDFNPELPFYKNQLNKGMAVNIYLNQSWGTYRHLILEKSKETEAMQCVAFNSVRGDLSSLNWFEGPISYDRRDRDENIIEVYYSALNFKDVMLASGRISTDIKERKKQWCVLGLEFSGLTPGGKRVMGTLNQGAMASLVKADPCLLWDVPKHWSLKEAATVPVVYCTVIYALVHIGKIKHSDVVLIHSGTGGIGQSAINICLHMGCTIFITVGTEEKREYIKKHFPQIKEQHIGCSRDSSFEQMIMRETKGRGVDIILNSLVEEKLLASARTLAPNGRFLEIGKFDLSNNNFLKLMPFKKGGSYHGIMLDKLFQETDEIKSVLHKLMSQFIDSGAVKPLNYTVFENSELEQAYRFLTTGKHIGKVLVQLRDEGSDEHIRLFKAVPTYFCNPEKSYIICGGLGGFGLELADWLILREAKNLILTSRKGITTGYQAYRVQLWKSYGCNIKISTQDITTKMGCENLLKEANALAPVDAIYNLAVILRDSIFVNQTEESFKTSFGPKAFATQYLDEASRILCPQLRDFVIFSSVSCGRGNAGQTNYGMSNSIMERICEKRHQEGYPALAIQWGAIGDVGLVAELQENHVELEIGGTLQQSIASCLSILDSLLKQKDAVIVSSIVVAEKRSSTASGNIIEVLANIIGIRDLKAVSFNSTLAELGMDSMNGVEVKQTLEREYNIFLSPNEVRNLTLARVQELYDKSIEEGESIPSVNTQTDEDDNLDWPEIFQTTVNVEKLSIQVSQMKTLMKGQTERVLPRVLFFPGIEGVGTMLSTLTEQMEIEAFIFNYLSHLQKDTFPEMADVLLPHVKGLLKPNEPFNFVAHSLGTNVVLEVVRKLEDLGYQGNVVLIDGSPAYTKELGHRKATSTGLENSIIFDLLKTHLDEQIVEKIMEKVSQQSNLEEKLRILNDNFKPEGVPEKIMNDCIKAMVKRLKACDYVPNLGKFKSKGYLYKAKSFAPILSKEDFHLNQYFNSPIEIKSFDGRHSSVLKNPELAETIMNGILN</sequence>
<dbReference type="InterPro" id="IPR011032">
    <property type="entry name" value="GroES-like_sf"/>
</dbReference>
<comment type="catalytic activity">
    <reaction evidence="8">
        <text>(3R)-hydroxyoctanoyl-[ACP] = (2E)-octenoyl-[ACP] + H2O</text>
        <dbReference type="Rhea" id="RHEA:41844"/>
        <dbReference type="Rhea" id="RHEA-COMP:9634"/>
        <dbReference type="Rhea" id="RHEA-COMP:9635"/>
        <dbReference type="ChEBI" id="CHEBI:15377"/>
        <dbReference type="ChEBI" id="CHEBI:78461"/>
        <dbReference type="ChEBI" id="CHEBI:78462"/>
    </reaction>
    <physiologicalReaction direction="left-to-right" evidence="8">
        <dbReference type="Rhea" id="RHEA:41845"/>
    </physiologicalReaction>
</comment>
<comment type="catalytic activity">
    <reaction evidence="38">
        <text>3-oxotetradecanoyl-[ACP] + NADPH + H(+) = (3R)-hydroxytetradecanoyl-[ACP] + NADP(+)</text>
        <dbReference type="Rhea" id="RHEA:41888"/>
        <dbReference type="Rhea" id="RHEA-COMP:9645"/>
        <dbReference type="Rhea" id="RHEA-COMP:9646"/>
        <dbReference type="ChEBI" id="CHEBI:15378"/>
        <dbReference type="ChEBI" id="CHEBI:57783"/>
        <dbReference type="ChEBI" id="CHEBI:58349"/>
        <dbReference type="ChEBI" id="CHEBI:78473"/>
        <dbReference type="ChEBI" id="CHEBI:78474"/>
    </reaction>
    <physiologicalReaction direction="left-to-right" evidence="38">
        <dbReference type="Rhea" id="RHEA:41889"/>
    </physiologicalReaction>
</comment>
<dbReference type="Pfam" id="PF21149">
    <property type="entry name" value="FAS_pseudo-KR"/>
    <property type="match status" value="1"/>
</dbReference>
<comment type="catalytic activity">
    <reaction evidence="10">
        <text>(3R)-hydroxyhexanoyl-[ACP] = (2E)-hexenoyl-[ACP] + H2O</text>
        <dbReference type="Rhea" id="RHEA:41828"/>
        <dbReference type="Rhea" id="RHEA-COMP:9630"/>
        <dbReference type="Rhea" id="RHEA-COMP:9631"/>
        <dbReference type="ChEBI" id="CHEBI:15377"/>
        <dbReference type="ChEBI" id="CHEBI:78457"/>
        <dbReference type="ChEBI" id="CHEBI:78458"/>
    </reaction>
    <physiologicalReaction direction="left-to-right" evidence="10">
        <dbReference type="Rhea" id="RHEA:41829"/>
    </physiologicalReaction>
</comment>
<comment type="catalytic activity">
    <reaction evidence="9">
        <text>(3R)-hydroxydodecanoyl-[ACP] = (2E)-dodecenoyl-[ACP] + H2O</text>
        <dbReference type="Rhea" id="RHEA:41876"/>
        <dbReference type="Rhea" id="RHEA-COMP:9642"/>
        <dbReference type="Rhea" id="RHEA-COMP:9643"/>
        <dbReference type="ChEBI" id="CHEBI:15377"/>
        <dbReference type="ChEBI" id="CHEBI:78470"/>
        <dbReference type="ChEBI" id="CHEBI:78472"/>
    </reaction>
    <physiologicalReaction direction="left-to-right" evidence="9">
        <dbReference type="Rhea" id="RHEA:41877"/>
    </physiologicalReaction>
</comment>
<evidence type="ECO:0000313" key="49">
    <source>
        <dbReference type="EMBL" id="KAL1502738.1"/>
    </source>
</evidence>
<evidence type="ECO:0000256" key="44">
    <source>
        <dbReference type="ARBA" id="ARBA00049422"/>
    </source>
</evidence>
<dbReference type="GO" id="GO:0141148">
    <property type="term" value="F:enoyl-[acyl-carrier-protein] reductase (NADPH) activity"/>
    <property type="evidence" value="ECO:0007669"/>
    <property type="project" value="UniProtKB-EC"/>
</dbReference>
<dbReference type="PANTHER" id="PTHR43775">
    <property type="entry name" value="FATTY ACID SYNTHASE"/>
    <property type="match status" value="1"/>
</dbReference>
<keyword evidence="7" id="KW-0007">Acetylation</keyword>
<evidence type="ECO:0000256" key="26">
    <source>
        <dbReference type="ARBA" id="ARBA00047897"/>
    </source>
</evidence>
<comment type="catalytic activity">
    <reaction evidence="42">
        <text>3-oxododecanoyl-[ACP] + NADPH + H(+) = (3R)-hydroxydodecanoyl-[ACP] + NADP(+)</text>
        <dbReference type="Rhea" id="RHEA:41872"/>
        <dbReference type="Rhea" id="RHEA-COMP:9641"/>
        <dbReference type="Rhea" id="RHEA-COMP:9642"/>
        <dbReference type="ChEBI" id="CHEBI:15378"/>
        <dbReference type="ChEBI" id="CHEBI:57783"/>
        <dbReference type="ChEBI" id="CHEBI:58349"/>
        <dbReference type="ChEBI" id="CHEBI:78469"/>
        <dbReference type="ChEBI" id="CHEBI:78470"/>
    </reaction>
    <physiologicalReaction direction="left-to-right" evidence="42">
        <dbReference type="Rhea" id="RHEA:41873"/>
    </physiologicalReaction>
</comment>
<evidence type="ECO:0000256" key="17">
    <source>
        <dbReference type="ARBA" id="ARBA00023442"/>
    </source>
</evidence>
<dbReference type="InterPro" id="IPR009081">
    <property type="entry name" value="PP-bd_ACP"/>
</dbReference>
<dbReference type="InterPro" id="IPR049391">
    <property type="entry name" value="FAS_pseudo-KR"/>
</dbReference>
<evidence type="ECO:0000256" key="30">
    <source>
        <dbReference type="ARBA" id="ARBA00048281"/>
    </source>
</evidence>
<dbReference type="Pfam" id="PF00975">
    <property type="entry name" value="Thioesterase"/>
    <property type="match status" value="1"/>
</dbReference>
<comment type="catalytic activity">
    <reaction evidence="13">
        <text>(3R)-hydroxytetradecanoyl-[ACP] = (2E)-tetradecenoyl-[ACP] + H2O</text>
        <dbReference type="Rhea" id="RHEA:41892"/>
        <dbReference type="Rhea" id="RHEA-COMP:9646"/>
        <dbReference type="Rhea" id="RHEA-COMP:9647"/>
        <dbReference type="ChEBI" id="CHEBI:15377"/>
        <dbReference type="ChEBI" id="CHEBI:78474"/>
        <dbReference type="ChEBI" id="CHEBI:78475"/>
    </reaction>
    <physiologicalReaction direction="left-to-right" evidence="13">
        <dbReference type="Rhea" id="RHEA:41893"/>
    </physiologicalReaction>
</comment>
<evidence type="ECO:0000256" key="10">
    <source>
        <dbReference type="ARBA" id="ARBA00023373"/>
    </source>
</evidence>
<comment type="catalytic activity">
    <reaction evidence="12">
        <text>a (3R)-hydroxyacyl-[ACP] = a (2E)-enoyl-[ACP] + H2O</text>
        <dbReference type="Rhea" id="RHEA:13097"/>
        <dbReference type="Rhea" id="RHEA-COMP:9925"/>
        <dbReference type="Rhea" id="RHEA-COMP:9945"/>
        <dbReference type="ChEBI" id="CHEBI:15377"/>
        <dbReference type="ChEBI" id="CHEBI:78784"/>
        <dbReference type="ChEBI" id="CHEBI:78827"/>
        <dbReference type="EC" id="4.2.1.59"/>
    </reaction>
    <physiologicalReaction direction="left-to-right" evidence="12">
        <dbReference type="Rhea" id="RHEA:13098"/>
    </physiologicalReaction>
</comment>
<comment type="caution">
    <text evidence="49">The sequence shown here is derived from an EMBL/GenBank/DDBJ whole genome shotgun (WGS) entry which is preliminary data.</text>
</comment>
<comment type="catalytic activity">
    <reaction evidence="46">
        <text>(2E)-decenoyl-[ACP] + NADPH + H(+) = decanoyl-[ACP] + NADP(+)</text>
        <dbReference type="Rhea" id="RHEA:41864"/>
        <dbReference type="Rhea" id="RHEA-COMP:9639"/>
        <dbReference type="Rhea" id="RHEA-COMP:9640"/>
        <dbReference type="ChEBI" id="CHEBI:15378"/>
        <dbReference type="ChEBI" id="CHEBI:57783"/>
        <dbReference type="ChEBI" id="CHEBI:58349"/>
        <dbReference type="ChEBI" id="CHEBI:78467"/>
        <dbReference type="ChEBI" id="CHEBI:78468"/>
    </reaction>
    <physiologicalReaction direction="left-to-right" evidence="46">
        <dbReference type="Rhea" id="RHEA:41865"/>
    </physiologicalReaction>
</comment>
<comment type="catalytic activity">
    <reaction evidence="22">
        <text>tetradecanoyl-[ACP] + malonyl-[ACP] + H(+) = 3-oxohexadecanoyl-[ACP] + holo-[ACP] + CO2</text>
        <dbReference type="Rhea" id="RHEA:41900"/>
        <dbReference type="Rhea" id="RHEA-COMP:9623"/>
        <dbReference type="Rhea" id="RHEA-COMP:9648"/>
        <dbReference type="Rhea" id="RHEA-COMP:9649"/>
        <dbReference type="Rhea" id="RHEA-COMP:9685"/>
        <dbReference type="ChEBI" id="CHEBI:15378"/>
        <dbReference type="ChEBI" id="CHEBI:16526"/>
        <dbReference type="ChEBI" id="CHEBI:64479"/>
        <dbReference type="ChEBI" id="CHEBI:78449"/>
        <dbReference type="ChEBI" id="CHEBI:78477"/>
        <dbReference type="ChEBI" id="CHEBI:78478"/>
    </reaction>
    <physiologicalReaction direction="left-to-right" evidence="22">
        <dbReference type="Rhea" id="RHEA:41901"/>
    </physiologicalReaction>
</comment>
<dbReference type="Gene3D" id="3.90.180.10">
    <property type="entry name" value="Medium-chain alcohol dehydrogenases, catalytic domain"/>
    <property type="match status" value="1"/>
</dbReference>
<comment type="catalytic activity">
    <reaction evidence="25">
        <text>(2E)-hexadecenoyl-[ACP] + NADPH + H(+) = hexadecanoyl-[ACP] + NADP(+)</text>
        <dbReference type="Rhea" id="RHEA:41912"/>
        <dbReference type="Rhea" id="RHEA-COMP:9651"/>
        <dbReference type="Rhea" id="RHEA-COMP:9652"/>
        <dbReference type="ChEBI" id="CHEBI:15378"/>
        <dbReference type="ChEBI" id="CHEBI:57783"/>
        <dbReference type="ChEBI" id="CHEBI:58349"/>
        <dbReference type="ChEBI" id="CHEBI:78481"/>
        <dbReference type="ChEBI" id="CHEBI:78483"/>
    </reaction>
    <physiologicalReaction direction="left-to-right" evidence="25">
        <dbReference type="Rhea" id="RHEA:41913"/>
    </physiologicalReaction>
</comment>
<dbReference type="PANTHER" id="PTHR43775:SF23">
    <property type="entry name" value="FATTY ACID SYNTHASE 3"/>
    <property type="match status" value="1"/>
</dbReference>
<comment type="catalytic activity">
    <reaction evidence="34">
        <text>3-oxohexanoyl-[ACP] + NADPH + H(+) = (3R)-hydroxyhexanoyl-[ACP] + NADP(+)</text>
        <dbReference type="Rhea" id="RHEA:41824"/>
        <dbReference type="Rhea" id="RHEA-COMP:9629"/>
        <dbReference type="Rhea" id="RHEA-COMP:9630"/>
        <dbReference type="ChEBI" id="CHEBI:15378"/>
        <dbReference type="ChEBI" id="CHEBI:57783"/>
        <dbReference type="ChEBI" id="CHEBI:58349"/>
        <dbReference type="ChEBI" id="CHEBI:78456"/>
        <dbReference type="ChEBI" id="CHEBI:78457"/>
    </reaction>
    <physiologicalReaction direction="left-to-right" evidence="34">
        <dbReference type="Rhea" id="RHEA:41825"/>
    </physiologicalReaction>
</comment>
<comment type="pathway">
    <text evidence="1">Lipid metabolism.</text>
</comment>
<evidence type="ECO:0000256" key="11">
    <source>
        <dbReference type="ARBA" id="ARBA00023388"/>
    </source>
</evidence>
<evidence type="ECO:0000256" key="34">
    <source>
        <dbReference type="ARBA" id="ARBA00048571"/>
    </source>
</evidence>
<evidence type="ECO:0000256" key="42">
    <source>
        <dbReference type="ARBA" id="ARBA00049263"/>
    </source>
</evidence>
<evidence type="ECO:0000256" key="9">
    <source>
        <dbReference type="ARBA" id="ARBA00023351"/>
    </source>
</evidence>
<feature type="domain" description="Carrier" evidence="48">
    <location>
        <begin position="1310"/>
        <end position="1387"/>
    </location>
</feature>
<dbReference type="PROSITE" id="PS50075">
    <property type="entry name" value="CARRIER"/>
    <property type="match status" value="1"/>
</dbReference>
<proteinExistence type="predicted"/>
<dbReference type="SUPFAM" id="SSF47336">
    <property type="entry name" value="ACP-like"/>
    <property type="match status" value="1"/>
</dbReference>
<dbReference type="Pfam" id="PF08659">
    <property type="entry name" value="KR"/>
    <property type="match status" value="1"/>
</dbReference>
<evidence type="ECO:0000256" key="19">
    <source>
        <dbReference type="ARBA" id="ARBA00047394"/>
    </source>
</evidence>
<comment type="catalytic activity">
    <reaction evidence="45">
        <text>butanoyl-[ACP] + malonyl-[ACP] + H(+) = 3-oxohexanoyl-[ACP] + holo-[ACP] + CO2</text>
        <dbReference type="Rhea" id="RHEA:41820"/>
        <dbReference type="Rhea" id="RHEA-COMP:9623"/>
        <dbReference type="Rhea" id="RHEA-COMP:9628"/>
        <dbReference type="Rhea" id="RHEA-COMP:9629"/>
        <dbReference type="Rhea" id="RHEA-COMP:9685"/>
        <dbReference type="ChEBI" id="CHEBI:15378"/>
        <dbReference type="ChEBI" id="CHEBI:16526"/>
        <dbReference type="ChEBI" id="CHEBI:64479"/>
        <dbReference type="ChEBI" id="CHEBI:78449"/>
        <dbReference type="ChEBI" id="CHEBI:78454"/>
        <dbReference type="ChEBI" id="CHEBI:78456"/>
    </reaction>
    <physiologicalReaction direction="left-to-right" evidence="45">
        <dbReference type="Rhea" id="RHEA:41821"/>
    </physiologicalReaction>
</comment>
<comment type="catalytic activity">
    <reaction evidence="33">
        <text>a fatty acyl-[ACP] + malonyl-[ACP] + H(+) = a 3-oxoacyl-[ACP] + holo-[ACP] + CO2</text>
        <dbReference type="Rhea" id="RHEA:22836"/>
        <dbReference type="Rhea" id="RHEA-COMP:9623"/>
        <dbReference type="Rhea" id="RHEA-COMP:9685"/>
        <dbReference type="Rhea" id="RHEA-COMP:9916"/>
        <dbReference type="Rhea" id="RHEA-COMP:14125"/>
        <dbReference type="ChEBI" id="CHEBI:15378"/>
        <dbReference type="ChEBI" id="CHEBI:16526"/>
        <dbReference type="ChEBI" id="CHEBI:64479"/>
        <dbReference type="ChEBI" id="CHEBI:78449"/>
        <dbReference type="ChEBI" id="CHEBI:78776"/>
        <dbReference type="ChEBI" id="CHEBI:138651"/>
        <dbReference type="EC" id="2.3.1.41"/>
    </reaction>
    <physiologicalReaction direction="left-to-right" evidence="33">
        <dbReference type="Rhea" id="RHEA:22837"/>
    </physiologicalReaction>
</comment>
<evidence type="ECO:0000256" key="6">
    <source>
        <dbReference type="ARBA" id="ARBA00022898"/>
    </source>
</evidence>
<keyword evidence="5" id="KW-0702">S-nitrosylation</keyword>
<evidence type="ECO:0000256" key="39">
    <source>
        <dbReference type="ARBA" id="ARBA00049019"/>
    </source>
</evidence>
<keyword evidence="2" id="KW-0596">Phosphopantetheine</keyword>
<comment type="catalytic activity">
    <reaction evidence="40">
        <text>decanoyl-[ACP] + malonyl-[ACP] + H(+) = 3-oxododecanoyl-[ACP] + holo-[ACP] + CO2</text>
        <dbReference type="Rhea" id="RHEA:41868"/>
        <dbReference type="Rhea" id="RHEA-COMP:9623"/>
        <dbReference type="Rhea" id="RHEA-COMP:9640"/>
        <dbReference type="Rhea" id="RHEA-COMP:9641"/>
        <dbReference type="Rhea" id="RHEA-COMP:9685"/>
        <dbReference type="ChEBI" id="CHEBI:15378"/>
        <dbReference type="ChEBI" id="CHEBI:16526"/>
        <dbReference type="ChEBI" id="CHEBI:64479"/>
        <dbReference type="ChEBI" id="CHEBI:78449"/>
        <dbReference type="ChEBI" id="CHEBI:78468"/>
        <dbReference type="ChEBI" id="CHEBI:78469"/>
    </reaction>
    <physiologicalReaction direction="left-to-right" evidence="40">
        <dbReference type="Rhea" id="RHEA:41869"/>
    </physiologicalReaction>
</comment>
<comment type="catalytic activity">
    <reaction evidence="15">
        <text>(3R)-hydroxyhexadecanoyl-[ACP] = (2E)-hexadecenoyl-[ACP] + H2O</text>
        <dbReference type="Rhea" id="RHEA:41908"/>
        <dbReference type="Rhea" id="RHEA-COMP:9650"/>
        <dbReference type="Rhea" id="RHEA-COMP:9651"/>
        <dbReference type="ChEBI" id="CHEBI:15377"/>
        <dbReference type="ChEBI" id="CHEBI:78480"/>
        <dbReference type="ChEBI" id="CHEBI:78481"/>
    </reaction>
    <physiologicalReaction direction="left-to-right" evidence="15">
        <dbReference type="Rhea" id="RHEA:41909"/>
    </physiologicalReaction>
</comment>
<protein>
    <recommendedName>
        <fullName evidence="48">Carrier domain-containing protein</fullName>
    </recommendedName>
</protein>
<comment type="catalytic activity">
    <reaction evidence="21">
        <text>3-oxodecanoyl-[ACP] + NADPH + H(+) = (3R)-hydroxydecanoyl-[ACP] + NADP(+)</text>
        <dbReference type="Rhea" id="RHEA:41856"/>
        <dbReference type="Rhea" id="RHEA-COMP:9637"/>
        <dbReference type="Rhea" id="RHEA-COMP:9638"/>
        <dbReference type="ChEBI" id="CHEBI:15378"/>
        <dbReference type="ChEBI" id="CHEBI:57783"/>
        <dbReference type="ChEBI" id="CHEBI:58349"/>
        <dbReference type="ChEBI" id="CHEBI:78464"/>
        <dbReference type="ChEBI" id="CHEBI:78466"/>
    </reaction>
    <physiologicalReaction direction="left-to-right" evidence="21">
        <dbReference type="Rhea" id="RHEA:41857"/>
    </physiologicalReaction>
</comment>
<dbReference type="Gene3D" id="3.40.50.1820">
    <property type="entry name" value="alpha/beta hydrolase"/>
    <property type="match status" value="1"/>
</dbReference>
<comment type="catalytic activity">
    <reaction evidence="20">
        <text>a (3R)-hydroxyacyl-[ACP] + NADP(+) = a 3-oxoacyl-[ACP] + NADPH + H(+)</text>
        <dbReference type="Rhea" id="RHEA:17397"/>
        <dbReference type="Rhea" id="RHEA-COMP:9916"/>
        <dbReference type="Rhea" id="RHEA-COMP:9945"/>
        <dbReference type="ChEBI" id="CHEBI:15378"/>
        <dbReference type="ChEBI" id="CHEBI:57783"/>
        <dbReference type="ChEBI" id="CHEBI:58349"/>
        <dbReference type="ChEBI" id="CHEBI:78776"/>
        <dbReference type="ChEBI" id="CHEBI:78827"/>
        <dbReference type="EC" id="1.1.1.100"/>
    </reaction>
    <physiologicalReaction direction="right-to-left" evidence="20">
        <dbReference type="Rhea" id="RHEA:17399"/>
    </physiologicalReaction>
</comment>
<organism evidence="49 50">
    <name type="scientific">Hypothenemus hampei</name>
    <name type="common">Coffee berry borer</name>
    <dbReference type="NCBI Taxonomy" id="57062"/>
    <lineage>
        <taxon>Eukaryota</taxon>
        <taxon>Metazoa</taxon>
        <taxon>Ecdysozoa</taxon>
        <taxon>Arthropoda</taxon>
        <taxon>Hexapoda</taxon>
        <taxon>Insecta</taxon>
        <taxon>Pterygota</taxon>
        <taxon>Neoptera</taxon>
        <taxon>Endopterygota</taxon>
        <taxon>Coleoptera</taxon>
        <taxon>Polyphaga</taxon>
        <taxon>Cucujiformia</taxon>
        <taxon>Curculionidae</taxon>
        <taxon>Scolytinae</taxon>
        <taxon>Hypothenemus</taxon>
    </lineage>
</organism>
<dbReference type="InterPro" id="IPR029058">
    <property type="entry name" value="AB_hydrolase_fold"/>
</dbReference>
<comment type="catalytic activity">
    <reaction evidence="43">
        <text>3-oxohexadecanoyl-[ACP] + NADPH + H(+) = (3R)-hydroxyhexadecanoyl-[ACP] + NADP(+)</text>
        <dbReference type="Rhea" id="RHEA:41904"/>
        <dbReference type="Rhea" id="RHEA-COMP:9649"/>
        <dbReference type="Rhea" id="RHEA-COMP:9650"/>
        <dbReference type="ChEBI" id="CHEBI:15378"/>
        <dbReference type="ChEBI" id="CHEBI:57783"/>
        <dbReference type="ChEBI" id="CHEBI:58349"/>
        <dbReference type="ChEBI" id="CHEBI:78478"/>
        <dbReference type="ChEBI" id="CHEBI:78480"/>
    </reaction>
    <physiologicalReaction direction="left-to-right" evidence="43">
        <dbReference type="Rhea" id="RHEA:41905"/>
    </physiologicalReaction>
</comment>
<evidence type="ECO:0000256" key="27">
    <source>
        <dbReference type="ARBA" id="ARBA00047953"/>
    </source>
</evidence>
<evidence type="ECO:0000256" key="40">
    <source>
        <dbReference type="ARBA" id="ARBA00049109"/>
    </source>
</evidence>
<evidence type="ECO:0000256" key="18">
    <source>
        <dbReference type="ARBA" id="ARBA00047300"/>
    </source>
</evidence>
<comment type="catalytic activity">
    <reaction evidence="16">
        <text>(3R)-hydroxybutanoyl-[ACP] = (2E)-butenoyl-[ACP] + H2O</text>
        <dbReference type="Rhea" id="RHEA:41808"/>
        <dbReference type="Rhea" id="RHEA-COMP:9626"/>
        <dbReference type="Rhea" id="RHEA-COMP:9627"/>
        <dbReference type="ChEBI" id="CHEBI:15377"/>
        <dbReference type="ChEBI" id="CHEBI:78451"/>
        <dbReference type="ChEBI" id="CHEBI:78453"/>
    </reaction>
    <physiologicalReaction direction="left-to-right" evidence="16">
        <dbReference type="Rhea" id="RHEA:41809"/>
    </physiologicalReaction>
</comment>
<dbReference type="InterPro" id="IPR036291">
    <property type="entry name" value="NAD(P)-bd_dom_sf"/>
</dbReference>
<evidence type="ECO:0000256" key="2">
    <source>
        <dbReference type="ARBA" id="ARBA00022450"/>
    </source>
</evidence>
<dbReference type="Gene3D" id="3.40.366.10">
    <property type="entry name" value="Malonyl-Coenzyme A Acyl Carrier Protein, domain 2"/>
    <property type="match status" value="1"/>
</dbReference>
<dbReference type="InterPro" id="IPR001227">
    <property type="entry name" value="Ac_transferase_dom_sf"/>
</dbReference>
<evidence type="ECO:0000259" key="48">
    <source>
        <dbReference type="PROSITE" id="PS50075"/>
    </source>
</evidence>
<dbReference type="GO" id="GO:0004313">
    <property type="term" value="F:[acyl-carrier-protein] S-acetyltransferase activity"/>
    <property type="evidence" value="ECO:0007669"/>
    <property type="project" value="UniProtKB-EC"/>
</dbReference>
<evidence type="ECO:0000256" key="8">
    <source>
        <dbReference type="ARBA" id="ARBA00023332"/>
    </source>
</evidence>
<comment type="catalytic activity">
    <reaction evidence="11">
        <text>(3R)-hydroxydecanoyl-[ACP] = (2E)-decenoyl-[ACP] + H2O</text>
        <dbReference type="Rhea" id="RHEA:41860"/>
        <dbReference type="Rhea" id="RHEA-COMP:9638"/>
        <dbReference type="Rhea" id="RHEA-COMP:9639"/>
        <dbReference type="ChEBI" id="CHEBI:15377"/>
        <dbReference type="ChEBI" id="CHEBI:78466"/>
        <dbReference type="ChEBI" id="CHEBI:78467"/>
    </reaction>
    <physiologicalReaction direction="left-to-right" evidence="11">
        <dbReference type="Rhea" id="RHEA:41861"/>
    </physiologicalReaction>
</comment>